<dbReference type="EMBL" id="JBICBT010000676">
    <property type="protein sequence ID" value="KAL3105850.1"/>
    <property type="molecule type" value="Genomic_DNA"/>
</dbReference>
<dbReference type="AlphaFoldDB" id="A0ABD2KTD2"/>
<evidence type="ECO:0008006" key="3">
    <source>
        <dbReference type="Google" id="ProtNLM"/>
    </source>
</evidence>
<organism evidence="1 2">
    <name type="scientific">Heterodera trifolii</name>
    <dbReference type="NCBI Taxonomy" id="157864"/>
    <lineage>
        <taxon>Eukaryota</taxon>
        <taxon>Metazoa</taxon>
        <taxon>Ecdysozoa</taxon>
        <taxon>Nematoda</taxon>
        <taxon>Chromadorea</taxon>
        <taxon>Rhabditida</taxon>
        <taxon>Tylenchina</taxon>
        <taxon>Tylenchomorpha</taxon>
        <taxon>Tylenchoidea</taxon>
        <taxon>Heteroderidae</taxon>
        <taxon>Heteroderinae</taxon>
        <taxon>Heterodera</taxon>
    </lineage>
</organism>
<comment type="caution">
    <text evidence="1">The sequence shown here is derived from an EMBL/GenBank/DDBJ whole genome shotgun (WGS) entry which is preliminary data.</text>
</comment>
<evidence type="ECO:0000313" key="1">
    <source>
        <dbReference type="EMBL" id="KAL3105850.1"/>
    </source>
</evidence>
<reference evidence="1 2" key="1">
    <citation type="submission" date="2024-10" db="EMBL/GenBank/DDBJ databases">
        <authorList>
            <person name="Kim D."/>
        </authorList>
    </citation>
    <scope>NUCLEOTIDE SEQUENCE [LARGE SCALE GENOMIC DNA]</scope>
    <source>
        <strain evidence="1">BH-2024</strain>
    </source>
</reference>
<sequence length="361" mass="42067">MSDNSKKEEKEMEKKIFISGDGFLAVFELLPPRQLGLGIALISHRFDFYVDEHFKTRRWSLKYMEIRGKIGENGVTEMEIVNDREESLPIPNEPMPKKVIGFKRIFISYIGFNVFEFLSRFSSLFANCGINLCLCIDNGRLFELFMRNIWPLLKDGIRQLQYDYSFDLRNLQLFGNSSILSDCPSLRFVFSTDNVFPEFSPDDCANALDGQAMDKWLFSARPDGVPKVLKYQFYFHAKKWPSQLEGLKAAFSNASSRANFIIVIWLSFDPVVFDLTNELTGEQLTLKRANNDGCFLVVRRPILRNVNQWTKWEKEAIEWDFYGQRNQISIYLKLSDNLFDTFSLPECFSSESESKLTKRFE</sequence>
<protein>
    <recommendedName>
        <fullName evidence="3">F-box associated domain-containing protein</fullName>
    </recommendedName>
</protein>
<evidence type="ECO:0000313" key="2">
    <source>
        <dbReference type="Proteomes" id="UP001620626"/>
    </source>
</evidence>
<accession>A0ABD2KTD2</accession>
<proteinExistence type="predicted"/>
<name>A0ABD2KTD2_9BILA</name>
<keyword evidence="2" id="KW-1185">Reference proteome</keyword>
<dbReference type="Proteomes" id="UP001620626">
    <property type="component" value="Unassembled WGS sequence"/>
</dbReference>
<gene>
    <name evidence="1" type="ORF">niasHT_026625</name>
</gene>